<proteinExistence type="predicted"/>
<evidence type="ECO:0000313" key="3">
    <source>
        <dbReference type="Proteomes" id="UP000013251"/>
    </source>
</evidence>
<comment type="caution">
    <text evidence="2">The sequence shown here is derived from an EMBL/GenBank/DDBJ whole genome shotgun (WGS) entry which is preliminary data.</text>
</comment>
<dbReference type="Proteomes" id="UP000013251">
    <property type="component" value="Unassembled WGS sequence"/>
</dbReference>
<name>N9ETE2_ACIBZ</name>
<dbReference type="OrthoDB" id="6693927at2"/>
<gene>
    <name evidence="2" type="ORF">F938_01228</name>
</gene>
<dbReference type="HOGENOM" id="CLU_1763993_0_0_6"/>
<dbReference type="RefSeq" id="WP_005030353.1">
    <property type="nucleotide sequence ID" value="NZ_KB849755.1"/>
</dbReference>
<evidence type="ECO:0000313" key="2">
    <source>
        <dbReference type="EMBL" id="ENV98169.1"/>
    </source>
</evidence>
<dbReference type="EMBL" id="APQG01000017">
    <property type="protein sequence ID" value="ENV98169.1"/>
    <property type="molecule type" value="Genomic_DNA"/>
</dbReference>
<feature type="coiled-coil region" evidence="1">
    <location>
        <begin position="86"/>
        <end position="120"/>
    </location>
</feature>
<dbReference type="PATRIC" id="fig|1217650.3.peg.1203"/>
<protein>
    <submittedName>
        <fullName evidence="2">Uncharacterized protein</fullName>
    </submittedName>
</protein>
<dbReference type="AlphaFoldDB" id="N9ETE2"/>
<keyword evidence="3" id="KW-1185">Reference proteome</keyword>
<organism evidence="2 3">
    <name type="scientific">Acinetobacter bereziniae LMG 1003 = CIP 70.12</name>
    <dbReference type="NCBI Taxonomy" id="981324"/>
    <lineage>
        <taxon>Bacteria</taxon>
        <taxon>Pseudomonadati</taxon>
        <taxon>Pseudomonadota</taxon>
        <taxon>Gammaproteobacteria</taxon>
        <taxon>Moraxellales</taxon>
        <taxon>Moraxellaceae</taxon>
        <taxon>Acinetobacter</taxon>
    </lineage>
</organism>
<accession>N9ETE2</accession>
<evidence type="ECO:0000256" key="1">
    <source>
        <dbReference type="SAM" id="Coils"/>
    </source>
</evidence>
<sequence length="147" mass="17442">MDKFEPKETGLKRTLWLFEREILVNLEKTDLKDHHKVLSFNIFSMEYELNPEFDNGRADAIVMRDTANHWLKMWFVAFQTCASEKMQSRQAEVEEKDKKLKAVEQVLIELKESMTNFKEMDLYDKGVRVVTDCIIRDLEKALRGEHV</sequence>
<keyword evidence="1" id="KW-0175">Coiled coil</keyword>
<reference evidence="2 3" key="1">
    <citation type="submission" date="2013-02" db="EMBL/GenBank/DDBJ databases">
        <title>The Genome Sequence of Acinetobacter bereziniae CIP 70.12.</title>
        <authorList>
            <consortium name="The Broad Institute Genome Sequencing Platform"/>
            <consortium name="The Broad Institute Genome Sequencing Center for Infectious Disease"/>
            <person name="Cerqueira G."/>
            <person name="Feldgarden M."/>
            <person name="Courvalin P."/>
            <person name="Perichon B."/>
            <person name="Grillot-Courvalin C."/>
            <person name="Clermont D."/>
            <person name="Rocha E."/>
            <person name="Yoon E.-J."/>
            <person name="Nemec A."/>
            <person name="Walker B."/>
            <person name="Young S.K."/>
            <person name="Zeng Q."/>
            <person name="Gargeya S."/>
            <person name="Fitzgerald M."/>
            <person name="Haas B."/>
            <person name="Abouelleil A."/>
            <person name="Alvarado L."/>
            <person name="Arachchi H.M."/>
            <person name="Berlin A.M."/>
            <person name="Chapman S.B."/>
            <person name="Dewar J."/>
            <person name="Goldberg J."/>
            <person name="Griggs A."/>
            <person name="Gujja S."/>
            <person name="Hansen M."/>
            <person name="Howarth C."/>
            <person name="Imamovic A."/>
            <person name="Larimer J."/>
            <person name="McCowan C."/>
            <person name="Murphy C."/>
            <person name="Neiman D."/>
            <person name="Pearson M."/>
            <person name="Priest M."/>
            <person name="Roberts A."/>
            <person name="Saif S."/>
            <person name="Shea T."/>
            <person name="Sisk P."/>
            <person name="Sykes S."/>
            <person name="Wortman J."/>
            <person name="Nusbaum C."/>
            <person name="Birren B."/>
        </authorList>
    </citation>
    <scope>NUCLEOTIDE SEQUENCE [LARGE SCALE GENOMIC DNA]</scope>
    <source>
        <strain evidence="2 3">CIP 70.12</strain>
    </source>
</reference>